<dbReference type="EMBL" id="FOJA01000001">
    <property type="protein sequence ID" value="SEW28453.1"/>
    <property type="molecule type" value="Genomic_DNA"/>
</dbReference>
<protein>
    <submittedName>
        <fullName evidence="2">Uncharacterized protein</fullName>
    </submittedName>
</protein>
<gene>
    <name evidence="2" type="ORF">SAMN04487945_2744</name>
</gene>
<dbReference type="Proteomes" id="UP000198518">
    <property type="component" value="Unassembled WGS sequence"/>
</dbReference>
<proteinExistence type="predicted"/>
<evidence type="ECO:0000256" key="1">
    <source>
        <dbReference type="SAM" id="Phobius"/>
    </source>
</evidence>
<dbReference type="Pfam" id="PF26262">
    <property type="entry name" value="DUF8066"/>
    <property type="match status" value="1"/>
</dbReference>
<reference evidence="2 3" key="1">
    <citation type="submission" date="2016-10" db="EMBL/GenBank/DDBJ databases">
        <authorList>
            <person name="de Groot N.N."/>
        </authorList>
    </citation>
    <scope>NUCLEOTIDE SEQUENCE [LARGE SCALE GENOMIC DNA]</scope>
    <source>
        <strain evidence="2 3">CGMCC 1.5337</strain>
    </source>
</reference>
<name>A0A1I0QMW9_9EURY</name>
<accession>A0A1I0QMW9</accession>
<keyword evidence="1" id="KW-0472">Membrane</keyword>
<dbReference type="STRING" id="355548.SAMN04487945_2744"/>
<keyword evidence="1" id="KW-0812">Transmembrane</keyword>
<dbReference type="AlphaFoldDB" id="A0A1I0QMW9"/>
<keyword evidence="1" id="KW-1133">Transmembrane helix</keyword>
<keyword evidence="3" id="KW-1185">Reference proteome</keyword>
<organism evidence="2 3">
    <name type="scientific">Halobacterium jilantaiense</name>
    <dbReference type="NCBI Taxonomy" id="355548"/>
    <lineage>
        <taxon>Archaea</taxon>
        <taxon>Methanobacteriati</taxon>
        <taxon>Methanobacteriota</taxon>
        <taxon>Stenosarchaea group</taxon>
        <taxon>Halobacteria</taxon>
        <taxon>Halobacteriales</taxon>
        <taxon>Halobacteriaceae</taxon>
        <taxon>Halobacterium</taxon>
    </lineage>
</organism>
<dbReference type="InterPro" id="IPR058379">
    <property type="entry name" value="DUF8066"/>
</dbReference>
<feature type="transmembrane region" description="Helical" evidence="1">
    <location>
        <begin position="44"/>
        <end position="68"/>
    </location>
</feature>
<evidence type="ECO:0000313" key="3">
    <source>
        <dbReference type="Proteomes" id="UP000198518"/>
    </source>
</evidence>
<sequence>MRTAAVTDYSPPALPRSWTIGIVATLGAVFAYSVLVARQPLLGLLPSLVVGVGYFAWRVLAALEAIAASD</sequence>
<feature type="transmembrane region" description="Helical" evidence="1">
    <location>
        <begin position="18"/>
        <end position="37"/>
    </location>
</feature>
<evidence type="ECO:0000313" key="2">
    <source>
        <dbReference type="EMBL" id="SEW28453.1"/>
    </source>
</evidence>